<name>A0A0C3EXW0_PILCF</name>
<reference evidence="2" key="2">
    <citation type="submission" date="2015-01" db="EMBL/GenBank/DDBJ databases">
        <title>Evolutionary Origins and Diversification of the Mycorrhizal Mutualists.</title>
        <authorList>
            <consortium name="DOE Joint Genome Institute"/>
            <consortium name="Mycorrhizal Genomics Consortium"/>
            <person name="Kohler A."/>
            <person name="Kuo A."/>
            <person name="Nagy L.G."/>
            <person name="Floudas D."/>
            <person name="Copeland A."/>
            <person name="Barry K.W."/>
            <person name="Cichocki N."/>
            <person name="Veneault-Fourrey C."/>
            <person name="LaButti K."/>
            <person name="Lindquist E.A."/>
            <person name="Lipzen A."/>
            <person name="Lundell T."/>
            <person name="Morin E."/>
            <person name="Murat C."/>
            <person name="Riley R."/>
            <person name="Ohm R."/>
            <person name="Sun H."/>
            <person name="Tunlid A."/>
            <person name="Henrissat B."/>
            <person name="Grigoriev I.V."/>
            <person name="Hibbett D.S."/>
            <person name="Martin F."/>
        </authorList>
    </citation>
    <scope>NUCLEOTIDE SEQUENCE [LARGE SCALE GENOMIC DNA]</scope>
    <source>
        <strain evidence="2">F 1598</strain>
    </source>
</reference>
<reference evidence="1 2" key="1">
    <citation type="submission" date="2014-04" db="EMBL/GenBank/DDBJ databases">
        <authorList>
            <consortium name="DOE Joint Genome Institute"/>
            <person name="Kuo A."/>
            <person name="Tarkka M."/>
            <person name="Buscot F."/>
            <person name="Kohler A."/>
            <person name="Nagy L.G."/>
            <person name="Floudas D."/>
            <person name="Copeland A."/>
            <person name="Barry K.W."/>
            <person name="Cichocki N."/>
            <person name="Veneault-Fourrey C."/>
            <person name="LaButti K."/>
            <person name="Lindquist E.A."/>
            <person name="Lipzen A."/>
            <person name="Lundell T."/>
            <person name="Morin E."/>
            <person name="Murat C."/>
            <person name="Sun H."/>
            <person name="Tunlid A."/>
            <person name="Henrissat B."/>
            <person name="Grigoriev I.V."/>
            <person name="Hibbett D.S."/>
            <person name="Martin F."/>
            <person name="Nordberg H.P."/>
            <person name="Cantor M.N."/>
            <person name="Hua S.X."/>
        </authorList>
    </citation>
    <scope>NUCLEOTIDE SEQUENCE [LARGE SCALE GENOMIC DNA]</scope>
    <source>
        <strain evidence="1 2">F 1598</strain>
    </source>
</reference>
<dbReference type="EMBL" id="KN833025">
    <property type="protein sequence ID" value="KIM77360.1"/>
    <property type="molecule type" value="Genomic_DNA"/>
</dbReference>
<gene>
    <name evidence="1" type="ORF">PILCRDRAFT_91119</name>
</gene>
<dbReference type="HOGENOM" id="CLU_2109918_0_0_1"/>
<organism evidence="1 2">
    <name type="scientific">Piloderma croceum (strain F 1598)</name>
    <dbReference type="NCBI Taxonomy" id="765440"/>
    <lineage>
        <taxon>Eukaryota</taxon>
        <taxon>Fungi</taxon>
        <taxon>Dikarya</taxon>
        <taxon>Basidiomycota</taxon>
        <taxon>Agaricomycotina</taxon>
        <taxon>Agaricomycetes</taxon>
        <taxon>Agaricomycetidae</taxon>
        <taxon>Atheliales</taxon>
        <taxon>Atheliaceae</taxon>
        <taxon>Piloderma</taxon>
    </lineage>
</organism>
<sequence length="115" mass="13398">MPKHKWTTDEQHDWLSSRMPDFVAAQEKKPSSMKPFFGPIYVDWFKIFPCPEPTVKKLAEAKGAGDVAKATLETKMKSRIYYWFFNHMAHGSTSTTRVNSKIPSMKDTRSIWRKL</sequence>
<keyword evidence="2" id="KW-1185">Reference proteome</keyword>
<proteinExistence type="predicted"/>
<dbReference type="AlphaFoldDB" id="A0A0C3EXW0"/>
<dbReference type="InParanoid" id="A0A0C3EXW0"/>
<protein>
    <submittedName>
        <fullName evidence="1">Uncharacterized protein</fullName>
    </submittedName>
</protein>
<evidence type="ECO:0000313" key="1">
    <source>
        <dbReference type="EMBL" id="KIM77360.1"/>
    </source>
</evidence>
<evidence type="ECO:0000313" key="2">
    <source>
        <dbReference type="Proteomes" id="UP000054166"/>
    </source>
</evidence>
<dbReference type="OrthoDB" id="2803783at2759"/>
<dbReference type="Proteomes" id="UP000054166">
    <property type="component" value="Unassembled WGS sequence"/>
</dbReference>
<accession>A0A0C3EXW0</accession>